<dbReference type="Pfam" id="PF14325">
    <property type="entry name" value="DUF4383"/>
    <property type="match status" value="1"/>
</dbReference>
<keyword evidence="2" id="KW-0812">Transmembrane</keyword>
<evidence type="ECO:0008006" key="5">
    <source>
        <dbReference type="Google" id="ProtNLM"/>
    </source>
</evidence>
<proteinExistence type="predicted"/>
<feature type="transmembrane region" description="Helical" evidence="2">
    <location>
        <begin position="60"/>
        <end position="83"/>
    </location>
</feature>
<dbReference type="RefSeq" id="WP_345413886.1">
    <property type="nucleotide sequence ID" value="NZ_BAABHO010000013.1"/>
</dbReference>
<sequence length="244" mass="25261">MTAVRPPTSTPVARGAPAPLSRRVVLVHRIGALLVAAVIAVFGILGFAGGLTAFETRGVPLLGLSTNGLLSTVSVVTAAVLVLTAIRGGRPASTAMIVIGAAFLVAAFAGLAVLSTPANLLAFRLPNVFFSIAAGLVLLVVGSYGRVGAHLPDDNPYVAGGDPLARGALARLASESTQAAQPEDHQPRPRTAAEARADRELAAAFRARALGESDADTDRWLTELEALPRHEQRRVAWMTGRAGR</sequence>
<protein>
    <recommendedName>
        <fullName evidence="5">DUF4383 domain-containing protein</fullName>
    </recommendedName>
</protein>
<feature type="region of interest" description="Disordered" evidence="1">
    <location>
        <begin position="175"/>
        <end position="196"/>
    </location>
</feature>
<dbReference type="Proteomes" id="UP001500928">
    <property type="component" value="Unassembled WGS sequence"/>
</dbReference>
<feature type="transmembrane region" description="Helical" evidence="2">
    <location>
        <begin position="95"/>
        <end position="115"/>
    </location>
</feature>
<feature type="transmembrane region" description="Helical" evidence="2">
    <location>
        <begin position="121"/>
        <end position="141"/>
    </location>
</feature>
<evidence type="ECO:0000256" key="2">
    <source>
        <dbReference type="SAM" id="Phobius"/>
    </source>
</evidence>
<evidence type="ECO:0000256" key="1">
    <source>
        <dbReference type="SAM" id="MobiDB-lite"/>
    </source>
</evidence>
<evidence type="ECO:0000313" key="3">
    <source>
        <dbReference type="EMBL" id="GAA4786704.1"/>
    </source>
</evidence>
<comment type="caution">
    <text evidence="3">The sequence shown here is derived from an EMBL/GenBank/DDBJ whole genome shotgun (WGS) entry which is preliminary data.</text>
</comment>
<evidence type="ECO:0000313" key="4">
    <source>
        <dbReference type="Proteomes" id="UP001500928"/>
    </source>
</evidence>
<keyword evidence="2" id="KW-0472">Membrane</keyword>
<name>A0ABP9AV63_9PSEU</name>
<feature type="compositionally biased region" description="Basic and acidic residues" evidence="1">
    <location>
        <begin position="182"/>
        <end position="196"/>
    </location>
</feature>
<organism evidence="3 4">
    <name type="scientific">Actinomycetospora chlora</name>
    <dbReference type="NCBI Taxonomy" id="663608"/>
    <lineage>
        <taxon>Bacteria</taxon>
        <taxon>Bacillati</taxon>
        <taxon>Actinomycetota</taxon>
        <taxon>Actinomycetes</taxon>
        <taxon>Pseudonocardiales</taxon>
        <taxon>Pseudonocardiaceae</taxon>
        <taxon>Actinomycetospora</taxon>
    </lineage>
</organism>
<reference evidence="4" key="1">
    <citation type="journal article" date="2019" name="Int. J. Syst. Evol. Microbiol.">
        <title>The Global Catalogue of Microorganisms (GCM) 10K type strain sequencing project: providing services to taxonomists for standard genome sequencing and annotation.</title>
        <authorList>
            <consortium name="The Broad Institute Genomics Platform"/>
            <consortium name="The Broad Institute Genome Sequencing Center for Infectious Disease"/>
            <person name="Wu L."/>
            <person name="Ma J."/>
        </authorList>
    </citation>
    <scope>NUCLEOTIDE SEQUENCE [LARGE SCALE GENOMIC DNA]</scope>
    <source>
        <strain evidence="4">JCM 17979</strain>
    </source>
</reference>
<dbReference type="EMBL" id="BAABHO010000013">
    <property type="protein sequence ID" value="GAA4786704.1"/>
    <property type="molecule type" value="Genomic_DNA"/>
</dbReference>
<keyword evidence="4" id="KW-1185">Reference proteome</keyword>
<keyword evidence="2" id="KW-1133">Transmembrane helix</keyword>
<feature type="transmembrane region" description="Helical" evidence="2">
    <location>
        <begin position="30"/>
        <end position="54"/>
    </location>
</feature>
<gene>
    <name evidence="3" type="ORF">GCM10023200_21010</name>
</gene>
<accession>A0ABP9AV63</accession>